<dbReference type="Proteomes" id="UP000614221">
    <property type="component" value="Unassembled WGS sequence"/>
</dbReference>
<reference evidence="2" key="2">
    <citation type="submission" date="2020-09" db="EMBL/GenBank/DDBJ databases">
        <authorList>
            <person name="Sun Q."/>
            <person name="Ohkuma M."/>
        </authorList>
    </citation>
    <scope>NUCLEOTIDE SEQUENCE</scope>
    <source>
        <strain evidence="2">JCM 19018</strain>
    </source>
</reference>
<feature type="transmembrane region" description="Helical" evidence="1">
    <location>
        <begin position="180"/>
        <end position="202"/>
    </location>
</feature>
<keyword evidence="1" id="KW-0472">Membrane</keyword>
<feature type="transmembrane region" description="Helical" evidence="1">
    <location>
        <begin position="75"/>
        <end position="97"/>
    </location>
</feature>
<feature type="transmembrane region" description="Helical" evidence="1">
    <location>
        <begin position="149"/>
        <end position="174"/>
    </location>
</feature>
<dbReference type="OrthoDB" id="384558at2157"/>
<evidence type="ECO:0000256" key="1">
    <source>
        <dbReference type="SAM" id="Phobius"/>
    </source>
</evidence>
<feature type="transmembrane region" description="Helical" evidence="1">
    <location>
        <begin position="44"/>
        <end position="63"/>
    </location>
</feature>
<comment type="caution">
    <text evidence="2">The sequence shown here is derived from an EMBL/GenBank/DDBJ whole genome shotgun (WGS) entry which is preliminary data.</text>
</comment>
<dbReference type="RefSeq" id="WP_188978929.1">
    <property type="nucleotide sequence ID" value="NZ_BMPD01000005.1"/>
</dbReference>
<keyword evidence="1" id="KW-0812">Transmembrane</keyword>
<keyword evidence="1" id="KW-1133">Transmembrane helix</keyword>
<evidence type="ECO:0000313" key="2">
    <source>
        <dbReference type="EMBL" id="GGK74359.1"/>
    </source>
</evidence>
<reference evidence="2" key="1">
    <citation type="journal article" date="2014" name="Int. J. Syst. Evol. Microbiol.">
        <title>Complete genome sequence of Corynebacterium casei LMG S-19264T (=DSM 44701T), isolated from a smear-ripened cheese.</title>
        <authorList>
            <consortium name="US DOE Joint Genome Institute (JGI-PGF)"/>
            <person name="Walter F."/>
            <person name="Albersmeier A."/>
            <person name="Kalinowski J."/>
            <person name="Ruckert C."/>
        </authorList>
    </citation>
    <scope>NUCLEOTIDE SEQUENCE</scope>
    <source>
        <strain evidence="2">JCM 19018</strain>
    </source>
</reference>
<gene>
    <name evidence="2" type="ORF">GCM10009067_28200</name>
</gene>
<proteinExistence type="predicted"/>
<sequence length="214" mass="23463">MPDDDGPDGAEVPEQLWESVCHQARLTLDQQVTRIENYDTKAVGIFRANILLTGLLLSGLAIVVRTDGVNPGQFFNLWSLFGAIGLLFSTILSAMAYTSSSYDLGIGPQVISDAERGIYESEVSFQDDLRGLYKQWLQHNANVGKFNSYLITGAIILLMDAIVFFAGTVATGLYNPSDVVSVGLFILAVAIILIANLLVYFAEKIFILIYQENN</sequence>
<dbReference type="AlphaFoldDB" id="A0A830EMC6"/>
<name>A0A830EMC6_9EURY</name>
<accession>A0A830EMC6</accession>
<dbReference type="EMBL" id="BMPD01000005">
    <property type="protein sequence ID" value="GGK74359.1"/>
    <property type="molecule type" value="Genomic_DNA"/>
</dbReference>
<organism evidence="2 3">
    <name type="scientific">Haloarcula sebkhae</name>
    <dbReference type="NCBI Taxonomy" id="932660"/>
    <lineage>
        <taxon>Archaea</taxon>
        <taxon>Methanobacteriati</taxon>
        <taxon>Methanobacteriota</taxon>
        <taxon>Stenosarchaea group</taxon>
        <taxon>Halobacteria</taxon>
        <taxon>Halobacteriales</taxon>
        <taxon>Haloarculaceae</taxon>
        <taxon>Haloarcula</taxon>
    </lineage>
</organism>
<evidence type="ECO:0000313" key="3">
    <source>
        <dbReference type="Proteomes" id="UP000614221"/>
    </source>
</evidence>
<protein>
    <submittedName>
        <fullName evidence="2">Uncharacterized protein</fullName>
    </submittedName>
</protein>